<accession>A0A1H6DSR8</accession>
<dbReference type="PANTHER" id="PTHR46268">
    <property type="entry name" value="STRESS RESPONSE PROTEIN NHAX"/>
    <property type="match status" value="1"/>
</dbReference>
<dbReference type="EMBL" id="FNVO01000022">
    <property type="protein sequence ID" value="SEG88432.1"/>
    <property type="molecule type" value="Genomic_DNA"/>
</dbReference>
<organism evidence="3 4">
    <name type="scientific">Thermomonospora echinospora</name>
    <dbReference type="NCBI Taxonomy" id="1992"/>
    <lineage>
        <taxon>Bacteria</taxon>
        <taxon>Bacillati</taxon>
        <taxon>Actinomycetota</taxon>
        <taxon>Actinomycetes</taxon>
        <taxon>Streptosporangiales</taxon>
        <taxon>Thermomonosporaceae</taxon>
        <taxon>Thermomonospora</taxon>
    </lineage>
</organism>
<name>A0A1H6DSR8_9ACTN</name>
<dbReference type="Gene3D" id="3.40.50.620">
    <property type="entry name" value="HUPs"/>
    <property type="match status" value="2"/>
</dbReference>
<gene>
    <name evidence="3" type="ORF">SAMN04489712_1222</name>
</gene>
<reference evidence="4" key="1">
    <citation type="submission" date="2016-10" db="EMBL/GenBank/DDBJ databases">
        <authorList>
            <person name="Varghese N."/>
            <person name="Submissions S."/>
        </authorList>
    </citation>
    <scope>NUCLEOTIDE SEQUENCE [LARGE SCALE GENOMIC DNA]</scope>
    <source>
        <strain evidence="4">DSM 43163</strain>
    </source>
</reference>
<evidence type="ECO:0000313" key="4">
    <source>
        <dbReference type="Proteomes" id="UP000236723"/>
    </source>
</evidence>
<dbReference type="InterPro" id="IPR006016">
    <property type="entry name" value="UspA"/>
</dbReference>
<dbReference type="PRINTS" id="PR01438">
    <property type="entry name" value="UNVRSLSTRESS"/>
</dbReference>
<protein>
    <submittedName>
        <fullName evidence="3">Nucleotide-binding universal stress protein, UspA family</fullName>
    </submittedName>
</protein>
<dbReference type="PANTHER" id="PTHR46268:SF6">
    <property type="entry name" value="UNIVERSAL STRESS PROTEIN UP12"/>
    <property type="match status" value="1"/>
</dbReference>
<comment type="similarity">
    <text evidence="1">Belongs to the universal stress protein A family.</text>
</comment>
<sequence length="287" mass="30462">MPLPSDPVVVGTDGSAHADRAVEWAAEEAVRRNRPLLIVHAAQPWLPAAPMMPAGGLADALEAAGREVLGEAERLARKRYPDLEIGTRFVPRTPGLALDQESRTAYEVVIGHRGAGGFTRLLLGSTGLQLAGHIPGPVVIVRGDAEERAGEVVVGIDPATEHATALEYAFEAAALRSARLRVVHGRRPSPTPEAAHAIDLRDAEEEARWAILRATTALRKRHPGVEVVEDIVHDHPVAALTEASGNADLVVVGARDRHGLGALRLGSVSHGVIHHAHCPVAVVRPRS</sequence>
<dbReference type="Pfam" id="PF00582">
    <property type="entry name" value="Usp"/>
    <property type="match status" value="2"/>
</dbReference>
<dbReference type="AlphaFoldDB" id="A0A1H6DSR8"/>
<evidence type="ECO:0000256" key="1">
    <source>
        <dbReference type="ARBA" id="ARBA00008791"/>
    </source>
</evidence>
<dbReference type="OrthoDB" id="9816117at2"/>
<dbReference type="SUPFAM" id="SSF52402">
    <property type="entry name" value="Adenine nucleotide alpha hydrolases-like"/>
    <property type="match status" value="2"/>
</dbReference>
<feature type="domain" description="UspA" evidence="2">
    <location>
        <begin position="6"/>
        <end position="142"/>
    </location>
</feature>
<evidence type="ECO:0000259" key="2">
    <source>
        <dbReference type="Pfam" id="PF00582"/>
    </source>
</evidence>
<evidence type="ECO:0000313" key="3">
    <source>
        <dbReference type="EMBL" id="SEG88432.1"/>
    </source>
</evidence>
<keyword evidence="4" id="KW-1185">Reference proteome</keyword>
<dbReference type="InterPro" id="IPR006015">
    <property type="entry name" value="Universal_stress_UspA"/>
</dbReference>
<dbReference type="InterPro" id="IPR014729">
    <property type="entry name" value="Rossmann-like_a/b/a_fold"/>
</dbReference>
<dbReference type="RefSeq" id="WP_103943433.1">
    <property type="nucleotide sequence ID" value="NZ_FNVO01000022.1"/>
</dbReference>
<dbReference type="Proteomes" id="UP000236723">
    <property type="component" value="Unassembled WGS sequence"/>
</dbReference>
<proteinExistence type="inferred from homology"/>
<feature type="domain" description="UspA" evidence="2">
    <location>
        <begin position="152"/>
        <end position="284"/>
    </location>
</feature>